<dbReference type="AlphaFoldDB" id="A0A2V0R9V5"/>
<dbReference type="NCBIfam" id="TIGR04237">
    <property type="entry name" value="seadorna_VP9"/>
    <property type="match status" value="1"/>
</dbReference>
<reference evidence="1" key="1">
    <citation type="submission" date="2017-04" db="EMBL/GenBank/DDBJ databases">
        <title>Unveiling RNA virosphere associated with marine microorganisms.</title>
        <authorList>
            <person name="Urayama S."/>
            <person name="Takaki Y."/>
            <person name="Nishi S."/>
            <person name="Yoshida Y."/>
            <person name="Deguchi S."/>
            <person name="Takai K."/>
            <person name="Nunoura T."/>
        </authorList>
    </citation>
    <scope>NUCLEOTIDE SEQUENCE</scope>
</reference>
<dbReference type="EMBL" id="BDQA01000603">
    <property type="protein sequence ID" value="GBH22079.1"/>
    <property type="molecule type" value="Genomic_RNA"/>
</dbReference>
<proteinExistence type="predicted"/>
<organism evidence="1">
    <name type="scientific">viral metagenome</name>
    <dbReference type="NCBI Taxonomy" id="1070528"/>
    <lineage>
        <taxon>unclassified sequences</taxon>
        <taxon>metagenomes</taxon>
        <taxon>organismal metagenomes</taxon>
    </lineage>
</organism>
<sequence length="259" mass="27216">MTTLTEFRALKKGNREIDRNLTEGELLTSPDKITVNKGEIATLCWTKQQVKNALSLGVAAPTVPSSTTSFFHQGDFLNYAFRQALINSRMLHSYANAVRTTTSSMNAAADLAVATVVANTTPSLRSIPLGALPSNLTARSATLIITDGQAIQGGAIVASPGNVVITYQTVTTAVGVTPARIIFTASVPASQYVGRKLMVTANSISTTPGDSPVVNFTSSTTVGLMNNTVPATANVIFYASVRDAENFPVINALLAYSGN</sequence>
<protein>
    <submittedName>
        <fullName evidence="1">VP11</fullName>
    </submittedName>
</protein>
<comment type="caution">
    <text evidence="1">The sequence shown here is derived from an EMBL/GenBank/DDBJ whole genome shotgun (WGS) entry which is preliminary data.</text>
</comment>
<dbReference type="InterPro" id="IPR015072">
    <property type="entry name" value="VP9/VP10/VP11"/>
</dbReference>
<dbReference type="Pfam" id="PF08978">
    <property type="entry name" value="Reoviridae_Vp9"/>
    <property type="match status" value="1"/>
</dbReference>
<evidence type="ECO:0000313" key="1">
    <source>
        <dbReference type="EMBL" id="GBH22079.1"/>
    </source>
</evidence>
<name>A0A2V0R9V5_9ZZZZ</name>
<accession>A0A2V0R9V5</accession>